<dbReference type="Gene3D" id="3.50.50.60">
    <property type="entry name" value="FAD/NAD(P)-binding domain"/>
    <property type="match status" value="1"/>
</dbReference>
<organism evidence="1 2">
    <name type="scientific">Calidithermus roseus</name>
    <dbReference type="NCBI Taxonomy" id="1644118"/>
    <lineage>
        <taxon>Bacteria</taxon>
        <taxon>Thermotogati</taxon>
        <taxon>Deinococcota</taxon>
        <taxon>Deinococci</taxon>
        <taxon>Thermales</taxon>
        <taxon>Thermaceae</taxon>
        <taxon>Calidithermus</taxon>
    </lineage>
</organism>
<name>A0A399EW52_9DEIN</name>
<sequence>MPQHFDYIVAGAGAAGLSLLHHLERAGLSDRRVLLLDRAPKTRNDRTWCFWEAGEGPFEGIIFRRWQKLAFHAHGFSKTFDIAPYTYKMLRGIDFYRHMEQRLAAWPHLTRLYGELEAVGDGFVRLEGRTYTADWVFSSVLPSPLTPRPPYQHLLQHFRGWVLEAPGPAFDPGVATFMDFRVEQQGEVRFVYVLPFDERRALVEYTLFSAQLLSEAEYEQGLRAYVREKLGLAEYRVLETEAGVIPMTDMPFPARVGERTLRIGTAGGQTKASTGYTFQRIQRQCRHIAQSLAQGRDPTPPPSPARFAFYDSVLLNVFAQKRYPGAHAFRDLFRRRPAPQVLKFLDESTTLLEELPVLFSMNVPAFTLAALEVLASAVSRKR</sequence>
<dbReference type="Proteomes" id="UP000265341">
    <property type="component" value="Unassembled WGS sequence"/>
</dbReference>
<gene>
    <name evidence="1" type="ORF">Mrose_01609</name>
</gene>
<comment type="caution">
    <text evidence="1">The sequence shown here is derived from an EMBL/GenBank/DDBJ whole genome shotgun (WGS) entry which is preliminary data.</text>
</comment>
<reference evidence="1 2" key="1">
    <citation type="submission" date="2018-08" db="EMBL/GenBank/DDBJ databases">
        <title>Meiothermus roseus NBRC 110900 genome sequencing project.</title>
        <authorList>
            <person name="Da Costa M.S."/>
            <person name="Albuquerque L."/>
            <person name="Raposo P."/>
            <person name="Froufe H.J.C."/>
            <person name="Barroso C.S."/>
            <person name="Egas C."/>
        </authorList>
    </citation>
    <scope>NUCLEOTIDE SEQUENCE [LARGE SCALE GENOMIC DNA]</scope>
    <source>
        <strain evidence="1 2">NBRC 110900</strain>
    </source>
</reference>
<proteinExistence type="predicted"/>
<dbReference type="Pfam" id="PF05834">
    <property type="entry name" value="Lycopene_cycl"/>
    <property type="match status" value="1"/>
</dbReference>
<evidence type="ECO:0000313" key="2">
    <source>
        <dbReference type="Proteomes" id="UP000265341"/>
    </source>
</evidence>
<evidence type="ECO:0000313" key="1">
    <source>
        <dbReference type="EMBL" id="RIH86762.1"/>
    </source>
</evidence>
<dbReference type="InterPro" id="IPR036188">
    <property type="entry name" value="FAD/NAD-bd_sf"/>
</dbReference>
<dbReference type="AlphaFoldDB" id="A0A399EW52"/>
<accession>A0A399EW52</accession>
<keyword evidence="2" id="KW-1185">Reference proteome</keyword>
<protein>
    <submittedName>
        <fullName evidence="1">Lycopene cyclase family protein</fullName>
    </submittedName>
</protein>
<dbReference type="RefSeq" id="WP_119277211.1">
    <property type="nucleotide sequence ID" value="NZ_QWLA01000026.1"/>
</dbReference>
<dbReference type="SUPFAM" id="SSF51905">
    <property type="entry name" value="FAD/NAD(P)-binding domain"/>
    <property type="match status" value="1"/>
</dbReference>
<dbReference type="EMBL" id="QWLA01000026">
    <property type="protein sequence ID" value="RIH86762.1"/>
    <property type="molecule type" value="Genomic_DNA"/>
</dbReference>
<dbReference type="OrthoDB" id="24355at2"/>